<organism evidence="5 6">
    <name type="scientific">Corynebacterium phoceense</name>
    <dbReference type="NCBI Taxonomy" id="1686286"/>
    <lineage>
        <taxon>Bacteria</taxon>
        <taxon>Bacillati</taxon>
        <taxon>Actinomycetota</taxon>
        <taxon>Actinomycetes</taxon>
        <taxon>Mycobacteriales</taxon>
        <taxon>Corynebacteriaceae</taxon>
        <taxon>Corynebacterium</taxon>
    </lineage>
</organism>
<keyword evidence="2" id="KW-0378">Hydrolase</keyword>
<dbReference type="STRING" id="1686286.GCA_900092335_01643"/>
<dbReference type="Proteomes" id="UP000318080">
    <property type="component" value="Unassembled WGS sequence"/>
</dbReference>
<keyword evidence="1" id="KW-0227">DNA damage</keyword>
<evidence type="ECO:0000313" key="5">
    <source>
        <dbReference type="EMBL" id="TQE43170.1"/>
    </source>
</evidence>
<protein>
    <submittedName>
        <fullName evidence="5">PD-(D/E)XK nuclease family protein</fullName>
    </submittedName>
</protein>
<sequence>MKITFGFGLDGAAWTPSSGLGELTVGPAGLARVLATRLGVTIPVLDKPARIIAYRDRLAELLKHDQAWLRPSFEVDAWAVANQLLTWRDELVTAGIDPRDLADGISQRVDALKAAERPMPIAGEADLIPAVARALGKNPGLKLGIERIVLRDKLDALPPVWKSILRSLGDIVVEEPEQSETLASKVFVTAQNDFEAADVIVSELRKERAAGVVPQLLVTADTPFLDAELLRAGFAPVGKSSNRGGAQALSAFVTAATTAGAVPEIIDLLLMRIDGHALFNADASKALLKALGRDYGYSVDHWNKALAELEGEARAVAKGIDRYLALRTPVDEINIDTLREALMWFAQNAHGEALSTAAKQLEKMLSHYSAISKRELEHLVDAVSRRVGSWSIRPAASHDFEVIGDPAHIRSGATVLWWGALADNASGIDTWSQKEHEGFDGRVLSLKDITRLRTSGQLKALRSARSLVAVVQKQVVGEKGTRPHQLLAQLVAKEVAAGKSFDERFKSASPLLEGALAPVEKQLWPSQPDLTQVNFVPGTQLLPTHMSYSQLATLLARPLEWILAKPLGISEGRRRGPSTGNAMVGTMFHRALELLQTIDHNTWTEDSVSAALERAIGEVAVELNAPGQASRRQELHALGVLSILSFRDKLVEKGWKFDAAEAKFSIPLDVTVEGVPGGKWTIESFNGSRDIDVSDSKTGRRSVLDAKYTTSKNKFEDVVKKNEALQLAIYAWSVGFANVDFTGYWEFRKHIVIDGKDKETTEALYNRALLLLSKRLTDIAAGSVVDEAHQRLRDPETKLDKLTAEVRAELGEEFFFPDEVTYRDYDVLTGLKGNY</sequence>
<evidence type="ECO:0000256" key="3">
    <source>
        <dbReference type="ARBA" id="ARBA00023204"/>
    </source>
</evidence>
<evidence type="ECO:0000259" key="4">
    <source>
        <dbReference type="Pfam" id="PF12705"/>
    </source>
</evidence>
<accession>A0A540R610</accession>
<dbReference type="EMBL" id="VHIR01000011">
    <property type="protein sequence ID" value="TQE43170.1"/>
    <property type="molecule type" value="Genomic_DNA"/>
</dbReference>
<keyword evidence="2" id="KW-0547">Nucleotide-binding</keyword>
<dbReference type="GO" id="GO:0004386">
    <property type="term" value="F:helicase activity"/>
    <property type="evidence" value="ECO:0007669"/>
    <property type="project" value="UniProtKB-KW"/>
</dbReference>
<name>A0A540R610_9CORY</name>
<evidence type="ECO:0000313" key="6">
    <source>
        <dbReference type="Proteomes" id="UP000318080"/>
    </source>
</evidence>
<keyword evidence="3" id="KW-0234">DNA repair</keyword>
<feature type="domain" description="PD-(D/E)XK endonuclease-like" evidence="4">
    <location>
        <begin position="545"/>
        <end position="753"/>
    </location>
</feature>
<keyword evidence="2" id="KW-0347">Helicase</keyword>
<reference evidence="5 6" key="1">
    <citation type="submission" date="2019-06" db="EMBL/GenBank/DDBJ databases">
        <title>Draft genome of C. phoceense Strain 272.</title>
        <authorList>
            <person name="Pacheco L.G.C."/>
            <person name="Barberis C.M."/>
            <person name="Almuzara M.N."/>
            <person name="Traglia G.M."/>
            <person name="Santos C.S."/>
            <person name="Rocha D.J.P.G."/>
            <person name="Aguiar E.R.G.R."/>
            <person name="Vay C.A."/>
        </authorList>
    </citation>
    <scope>NUCLEOTIDE SEQUENCE [LARGE SCALE GENOMIC DNA]</scope>
    <source>
        <strain evidence="5 6">272</strain>
    </source>
</reference>
<keyword evidence="2" id="KW-0067">ATP-binding</keyword>
<comment type="caution">
    <text evidence="5">The sequence shown here is derived from an EMBL/GenBank/DDBJ whole genome shotgun (WGS) entry which is preliminary data.</text>
</comment>
<proteinExistence type="predicted"/>
<evidence type="ECO:0000256" key="2">
    <source>
        <dbReference type="ARBA" id="ARBA00022806"/>
    </source>
</evidence>
<dbReference type="RefSeq" id="WP_141629022.1">
    <property type="nucleotide sequence ID" value="NZ_VHIR01000011.1"/>
</dbReference>
<dbReference type="Pfam" id="PF12705">
    <property type="entry name" value="PDDEXK_1"/>
    <property type="match status" value="1"/>
</dbReference>
<dbReference type="InterPro" id="IPR038726">
    <property type="entry name" value="PDDEXK_AddAB-type"/>
</dbReference>
<dbReference type="GO" id="GO:0006281">
    <property type="term" value="P:DNA repair"/>
    <property type="evidence" value="ECO:0007669"/>
    <property type="project" value="UniProtKB-KW"/>
</dbReference>
<dbReference type="AlphaFoldDB" id="A0A540R610"/>
<gene>
    <name evidence="5" type="ORF">EJK80_08325</name>
</gene>
<keyword evidence="6" id="KW-1185">Reference proteome</keyword>
<evidence type="ECO:0000256" key="1">
    <source>
        <dbReference type="ARBA" id="ARBA00022763"/>
    </source>
</evidence>